<sequence>FIVQNGELSVHHRINTLLGLLLFGMAGKGSTGFNSQTAKRPEGSVSLVLARSNSAGSISPLCVNTIKGPLHRFERFELEV</sequence>
<dbReference type="AlphaFoldDB" id="A0A131Z9J4"/>
<protein>
    <submittedName>
        <fullName evidence="1">Uncharacterized protein</fullName>
    </submittedName>
</protein>
<name>A0A131Z9J4_RHIAP</name>
<dbReference type="EMBL" id="GEDV01001082">
    <property type="protein sequence ID" value="JAP87475.1"/>
    <property type="molecule type" value="Transcribed_RNA"/>
</dbReference>
<organism evidence="1">
    <name type="scientific">Rhipicephalus appendiculatus</name>
    <name type="common">Brown ear tick</name>
    <dbReference type="NCBI Taxonomy" id="34631"/>
    <lineage>
        <taxon>Eukaryota</taxon>
        <taxon>Metazoa</taxon>
        <taxon>Ecdysozoa</taxon>
        <taxon>Arthropoda</taxon>
        <taxon>Chelicerata</taxon>
        <taxon>Arachnida</taxon>
        <taxon>Acari</taxon>
        <taxon>Parasitiformes</taxon>
        <taxon>Ixodida</taxon>
        <taxon>Ixodoidea</taxon>
        <taxon>Ixodidae</taxon>
        <taxon>Rhipicephalinae</taxon>
        <taxon>Rhipicephalus</taxon>
        <taxon>Rhipicephalus</taxon>
    </lineage>
</organism>
<accession>A0A131Z9J4</accession>
<evidence type="ECO:0000313" key="1">
    <source>
        <dbReference type="EMBL" id="JAP87475.1"/>
    </source>
</evidence>
<reference evidence="1" key="1">
    <citation type="journal article" date="2016" name="Ticks Tick Borne Dis.">
        <title>De novo assembly and annotation of the salivary gland transcriptome of Rhipicephalus appendiculatus male and female ticks during blood feeding.</title>
        <authorList>
            <person name="de Castro M.H."/>
            <person name="de Klerk D."/>
            <person name="Pienaar R."/>
            <person name="Latif A.A."/>
            <person name="Rees D.J."/>
            <person name="Mans B.J."/>
        </authorList>
    </citation>
    <scope>NUCLEOTIDE SEQUENCE</scope>
    <source>
        <tissue evidence="1">Salivary glands</tissue>
    </source>
</reference>
<proteinExistence type="predicted"/>
<feature type="non-terminal residue" evidence="1">
    <location>
        <position position="1"/>
    </location>
</feature>